<dbReference type="InterPro" id="IPR000608">
    <property type="entry name" value="UBC"/>
</dbReference>
<dbReference type="CDD" id="cd23799">
    <property type="entry name" value="UBCc_UBE2J"/>
    <property type="match status" value="1"/>
</dbReference>
<keyword evidence="3" id="KW-0808">Transferase</keyword>
<keyword evidence="5" id="KW-0547">Nucleotide-binding</keyword>
<organism evidence="14 15">
    <name type="scientific">Panagrellus redivivus</name>
    <name type="common">Microworm</name>
    <dbReference type="NCBI Taxonomy" id="6233"/>
    <lineage>
        <taxon>Eukaryota</taxon>
        <taxon>Metazoa</taxon>
        <taxon>Ecdysozoa</taxon>
        <taxon>Nematoda</taxon>
        <taxon>Chromadorea</taxon>
        <taxon>Rhabditida</taxon>
        <taxon>Tylenchina</taxon>
        <taxon>Panagrolaimomorpha</taxon>
        <taxon>Panagrolaimoidea</taxon>
        <taxon>Panagrolaimidae</taxon>
        <taxon>Panagrellus</taxon>
    </lineage>
</organism>
<dbReference type="SUPFAM" id="SSF54495">
    <property type="entry name" value="UBC-like"/>
    <property type="match status" value="1"/>
</dbReference>
<evidence type="ECO:0000256" key="11">
    <source>
        <dbReference type="ARBA" id="ARBA00054775"/>
    </source>
</evidence>
<dbReference type="WBParaSite" id="Pan_g22008.t1">
    <property type="protein sequence ID" value="Pan_g22008.t1"/>
    <property type="gene ID" value="Pan_g22008"/>
</dbReference>
<evidence type="ECO:0000259" key="13">
    <source>
        <dbReference type="PROSITE" id="PS50127"/>
    </source>
</evidence>
<reference evidence="14" key="1">
    <citation type="journal article" date="2013" name="Genetics">
        <title>The draft genome and transcriptome of Panagrellus redivivus are shaped by the harsh demands of a free-living lifestyle.</title>
        <authorList>
            <person name="Srinivasan J."/>
            <person name="Dillman A.R."/>
            <person name="Macchietto M.G."/>
            <person name="Heikkinen L."/>
            <person name="Lakso M."/>
            <person name="Fracchia K.M."/>
            <person name="Antoshechkin I."/>
            <person name="Mortazavi A."/>
            <person name="Wong G."/>
            <person name="Sternberg P.W."/>
        </authorList>
    </citation>
    <scope>NUCLEOTIDE SEQUENCE [LARGE SCALE GENOMIC DNA]</scope>
    <source>
        <strain evidence="14">MT8872</strain>
    </source>
</reference>
<comment type="function">
    <text evidence="11">Catalyzes the covalent attachment of ubiquitin to other proteins. Seems to function in the selective degradation of misfolded membrane proteins from the endoplasmic reticulum (ERAD). In cooperation with the GATOR2 complex, catalyzes 'Lys-6'-linked ubiquitination of NPRL2.</text>
</comment>
<keyword evidence="8" id="KW-0067">ATP-binding</keyword>
<dbReference type="GO" id="GO:0032446">
    <property type="term" value="P:protein modification by small protein conjugation"/>
    <property type="evidence" value="ECO:0007669"/>
    <property type="project" value="UniProtKB-ARBA"/>
</dbReference>
<accession>A0A7E4VJM2</accession>
<dbReference type="FunFam" id="3.10.110.10:FF:000023">
    <property type="entry name" value="Ubiquitin-conjugating enzyme E2 J2"/>
    <property type="match status" value="1"/>
</dbReference>
<dbReference type="PROSITE" id="PS50127">
    <property type="entry name" value="UBC_2"/>
    <property type="match status" value="1"/>
</dbReference>
<protein>
    <recommendedName>
        <fullName evidence="12">Ubiquitin-conjugating enzyme E2 J2</fullName>
        <ecNumber evidence="2">2.3.2.23</ecNumber>
    </recommendedName>
</protein>
<evidence type="ECO:0000256" key="8">
    <source>
        <dbReference type="ARBA" id="ARBA00022840"/>
    </source>
</evidence>
<evidence type="ECO:0000256" key="2">
    <source>
        <dbReference type="ARBA" id="ARBA00012486"/>
    </source>
</evidence>
<evidence type="ECO:0000313" key="15">
    <source>
        <dbReference type="WBParaSite" id="Pan_g22008.t1"/>
    </source>
</evidence>
<evidence type="ECO:0000256" key="1">
    <source>
        <dbReference type="ARBA" id="ARBA00004586"/>
    </source>
</evidence>
<evidence type="ECO:0000256" key="3">
    <source>
        <dbReference type="ARBA" id="ARBA00022679"/>
    </source>
</evidence>
<dbReference type="InterPro" id="IPR016135">
    <property type="entry name" value="UBQ-conjugating_enzyme/RWD"/>
</dbReference>
<evidence type="ECO:0000256" key="7">
    <source>
        <dbReference type="ARBA" id="ARBA00022824"/>
    </source>
</evidence>
<reference evidence="15" key="2">
    <citation type="submission" date="2020-10" db="UniProtKB">
        <authorList>
            <consortium name="WormBaseParasite"/>
        </authorList>
    </citation>
    <scope>IDENTIFICATION</scope>
</reference>
<dbReference type="EC" id="2.3.2.23" evidence="2"/>
<name>A0A7E4VJM2_PANRE</name>
<keyword evidence="10" id="KW-0472">Membrane</keyword>
<dbReference type="InterPro" id="IPR050113">
    <property type="entry name" value="Ub_conjugating_enzyme"/>
</dbReference>
<evidence type="ECO:0000313" key="14">
    <source>
        <dbReference type="Proteomes" id="UP000492821"/>
    </source>
</evidence>
<evidence type="ECO:0000256" key="5">
    <source>
        <dbReference type="ARBA" id="ARBA00022741"/>
    </source>
</evidence>
<dbReference type="Pfam" id="PF00179">
    <property type="entry name" value="UQ_con"/>
    <property type="match status" value="1"/>
</dbReference>
<evidence type="ECO:0000256" key="10">
    <source>
        <dbReference type="ARBA" id="ARBA00023136"/>
    </source>
</evidence>
<dbReference type="GO" id="GO:0005789">
    <property type="term" value="C:endoplasmic reticulum membrane"/>
    <property type="evidence" value="ECO:0007669"/>
    <property type="project" value="UniProtKB-SubCell"/>
</dbReference>
<keyword evidence="4" id="KW-0812">Transmembrane</keyword>
<feature type="domain" description="UBC core" evidence="13">
    <location>
        <begin position="13"/>
        <end position="163"/>
    </location>
</feature>
<dbReference type="GO" id="GO:0061631">
    <property type="term" value="F:ubiquitin conjugating enzyme activity"/>
    <property type="evidence" value="ECO:0007669"/>
    <property type="project" value="UniProtKB-EC"/>
</dbReference>
<evidence type="ECO:0000256" key="12">
    <source>
        <dbReference type="ARBA" id="ARBA00073320"/>
    </source>
</evidence>
<keyword evidence="7" id="KW-0256">Endoplasmic reticulum</keyword>
<comment type="subcellular location">
    <subcellularLocation>
        <location evidence="1">Endoplasmic reticulum membrane</location>
    </subcellularLocation>
</comment>
<dbReference type="Gene3D" id="3.10.110.10">
    <property type="entry name" value="Ubiquitin Conjugating Enzyme"/>
    <property type="match status" value="1"/>
</dbReference>
<dbReference type="SMART" id="SM00212">
    <property type="entry name" value="UBCc"/>
    <property type="match status" value="1"/>
</dbReference>
<proteinExistence type="predicted"/>
<keyword evidence="14" id="KW-1185">Reference proteome</keyword>
<dbReference type="AlphaFoldDB" id="A0A7E4VJM2"/>
<evidence type="ECO:0000256" key="9">
    <source>
        <dbReference type="ARBA" id="ARBA00022989"/>
    </source>
</evidence>
<dbReference type="PANTHER" id="PTHR24067">
    <property type="entry name" value="UBIQUITIN-CONJUGATING ENZYME E2"/>
    <property type="match status" value="1"/>
</dbReference>
<dbReference type="GO" id="GO:0005524">
    <property type="term" value="F:ATP binding"/>
    <property type="evidence" value="ECO:0007669"/>
    <property type="project" value="UniProtKB-KW"/>
</dbReference>
<evidence type="ECO:0000256" key="6">
    <source>
        <dbReference type="ARBA" id="ARBA00022786"/>
    </source>
</evidence>
<dbReference type="Proteomes" id="UP000492821">
    <property type="component" value="Unassembled WGS sequence"/>
</dbReference>
<keyword evidence="6" id="KW-0833">Ubl conjugation pathway</keyword>
<evidence type="ECO:0000256" key="4">
    <source>
        <dbReference type="ARBA" id="ARBA00022692"/>
    </source>
</evidence>
<sequence>MPKPPEKKEPTPMAVKRLQADYKHIIHEPVPYAIAHPLEENILEWHYLLFGSEDTPYEGGYYHGKLIFPPEFPLAPPSIYMITPNGRFKPDTRLCLSISDFHPDRWNPAYTVSSILVALTSFMNEEQIHYGGIKATDEERRKLAEESKAYNLKNALFCKVFEMILPMLESGEEDESDMDDDVDEVNEE</sequence>
<keyword evidence="9" id="KW-1133">Transmembrane helix</keyword>